<dbReference type="UniPathway" id="UPA00074">
    <property type="reaction ID" value="UER00127"/>
</dbReference>
<name>A0A1H6LI71_9GAMM</name>
<dbReference type="InterPro" id="IPR048740">
    <property type="entry name" value="PurT_C"/>
</dbReference>
<dbReference type="InterPro" id="IPR003135">
    <property type="entry name" value="ATP-grasp_carboxylate-amine"/>
</dbReference>
<dbReference type="GO" id="GO:0004644">
    <property type="term" value="F:phosphoribosylglycinamide formyltransferase activity"/>
    <property type="evidence" value="ECO:0007669"/>
    <property type="project" value="UniProtKB-UniRule"/>
</dbReference>
<dbReference type="NCBIfam" id="NF006766">
    <property type="entry name" value="PRK09288.1"/>
    <property type="match status" value="1"/>
</dbReference>
<keyword evidence="5 8" id="KW-0658">Purine biosynthesis</keyword>
<dbReference type="InterPro" id="IPR005862">
    <property type="entry name" value="PurT"/>
</dbReference>
<dbReference type="STRING" id="173990.SAMN05660691_01920"/>
<evidence type="ECO:0000313" key="10">
    <source>
        <dbReference type="EMBL" id="SEH88123.1"/>
    </source>
</evidence>
<organism evidence="10 11">
    <name type="scientific">Rheinheimera pacifica</name>
    <dbReference type="NCBI Taxonomy" id="173990"/>
    <lineage>
        <taxon>Bacteria</taxon>
        <taxon>Pseudomonadati</taxon>
        <taxon>Pseudomonadota</taxon>
        <taxon>Gammaproteobacteria</taxon>
        <taxon>Chromatiales</taxon>
        <taxon>Chromatiaceae</taxon>
        <taxon>Rheinheimera</taxon>
    </lineage>
</organism>
<keyword evidence="11" id="KW-1185">Reference proteome</keyword>
<feature type="binding site" evidence="8">
    <location>
        <position position="161"/>
    </location>
    <ligand>
        <name>ATP</name>
        <dbReference type="ChEBI" id="CHEBI:30616"/>
    </ligand>
</feature>
<gene>
    <name evidence="8" type="primary">purT</name>
    <name evidence="10" type="ORF">SAMN05660691_01920</name>
</gene>
<dbReference type="FunFam" id="3.30.470.20:FF:000027">
    <property type="entry name" value="Formate-dependent phosphoribosylglycinamide formyltransferase"/>
    <property type="match status" value="1"/>
</dbReference>
<comment type="function">
    <text evidence="8">Involved in the de novo purine biosynthesis. Catalyzes the transfer of formate to 5-phospho-ribosyl-glycinamide (GAR), producing 5-phospho-ribosyl-N-formylglycinamide (FGAR). Formate is provided by PurU via hydrolysis of 10-formyl-tetrahydrofolate.</text>
</comment>
<dbReference type="SUPFAM" id="SSF52440">
    <property type="entry name" value="PreATP-grasp domain"/>
    <property type="match status" value="1"/>
</dbReference>
<evidence type="ECO:0000256" key="5">
    <source>
        <dbReference type="ARBA" id="ARBA00022755"/>
    </source>
</evidence>
<feature type="binding site" evidence="8">
    <location>
        <begin position="369"/>
        <end position="370"/>
    </location>
    <ligand>
        <name>N(1)-(5-phospho-beta-D-ribosyl)glycinamide</name>
        <dbReference type="ChEBI" id="CHEBI:143788"/>
    </ligand>
</feature>
<keyword evidence="10" id="KW-0808">Transferase</keyword>
<evidence type="ECO:0000256" key="7">
    <source>
        <dbReference type="ARBA" id="ARBA00022842"/>
    </source>
</evidence>
<comment type="pathway">
    <text evidence="8">Purine metabolism; IMP biosynthesis via de novo pathway; N(2)-formyl-N(1)-(5-phospho-D-ribosyl)glycinamide from N(1)-(5-phospho-D-ribosyl)glycinamide (formate route): step 1/1.</text>
</comment>
<dbReference type="Gene3D" id="3.30.470.20">
    <property type="entry name" value="ATP-grasp fold, B domain"/>
    <property type="match status" value="1"/>
</dbReference>
<dbReference type="PROSITE" id="PS50975">
    <property type="entry name" value="ATP_GRASP"/>
    <property type="match status" value="1"/>
</dbReference>
<evidence type="ECO:0000256" key="2">
    <source>
        <dbReference type="ARBA" id="ARBA00022598"/>
    </source>
</evidence>
<feature type="binding site" evidence="8">
    <location>
        <position position="120"/>
    </location>
    <ligand>
        <name>ATP</name>
        <dbReference type="ChEBI" id="CHEBI:30616"/>
    </ligand>
</feature>
<keyword evidence="7 8" id="KW-0460">Magnesium</keyword>
<comment type="similarity">
    <text evidence="8">Belongs to the PurK/PurT family.</text>
</comment>
<dbReference type="GO" id="GO:0043815">
    <property type="term" value="F:phosphoribosylglycinamide formyltransferase 2 activity"/>
    <property type="evidence" value="ECO:0007669"/>
    <property type="project" value="UniProtKB-UniRule"/>
</dbReference>
<keyword evidence="3 8" id="KW-0479">Metal-binding</keyword>
<feature type="binding site" evidence="8">
    <location>
        <begin position="28"/>
        <end position="29"/>
    </location>
    <ligand>
        <name>N(1)-(5-phospho-beta-D-ribosyl)glycinamide</name>
        <dbReference type="ChEBI" id="CHEBI:143788"/>
    </ligand>
</feature>
<accession>A0A1H6LI71</accession>
<dbReference type="GO" id="GO:0000287">
    <property type="term" value="F:magnesium ion binding"/>
    <property type="evidence" value="ECO:0007669"/>
    <property type="project" value="UniProtKB-UniRule"/>
</dbReference>
<feature type="binding site" evidence="8">
    <location>
        <position position="209"/>
    </location>
    <ligand>
        <name>ATP</name>
        <dbReference type="ChEBI" id="CHEBI:30616"/>
    </ligand>
</feature>
<keyword evidence="6 8" id="KW-0067">ATP-binding</keyword>
<dbReference type="Pfam" id="PF22660">
    <property type="entry name" value="RS_preATP-grasp-like"/>
    <property type="match status" value="1"/>
</dbReference>
<evidence type="ECO:0000256" key="8">
    <source>
        <dbReference type="HAMAP-Rule" id="MF_01643"/>
    </source>
</evidence>
<dbReference type="EC" id="6.3.1.21" evidence="8"/>
<dbReference type="GO" id="GO:0006189">
    <property type="term" value="P:'de novo' IMP biosynthetic process"/>
    <property type="evidence" value="ECO:0007669"/>
    <property type="project" value="UniProtKB-UniRule"/>
</dbReference>
<dbReference type="Proteomes" id="UP000199371">
    <property type="component" value="Unassembled WGS sequence"/>
</dbReference>
<feature type="binding site" evidence="8">
    <location>
        <position position="88"/>
    </location>
    <ligand>
        <name>N(1)-(5-phospho-beta-D-ribosyl)glycinamide</name>
        <dbReference type="ChEBI" id="CHEBI:143788"/>
    </ligand>
</feature>
<dbReference type="RefSeq" id="WP_218141347.1">
    <property type="nucleotide sequence ID" value="NZ_FNXF01000006.1"/>
</dbReference>
<dbReference type="Gene3D" id="3.30.1490.20">
    <property type="entry name" value="ATP-grasp fold, A domain"/>
    <property type="match status" value="1"/>
</dbReference>
<dbReference type="InterPro" id="IPR054350">
    <property type="entry name" value="PurT/PurK_preATP-grasp"/>
</dbReference>
<dbReference type="InterPro" id="IPR016185">
    <property type="entry name" value="PreATP-grasp_dom_sf"/>
</dbReference>
<dbReference type="HAMAP" id="MF_01643">
    <property type="entry name" value="PurT"/>
    <property type="match status" value="1"/>
</dbReference>
<dbReference type="Pfam" id="PF02222">
    <property type="entry name" value="ATP-grasp"/>
    <property type="match status" value="1"/>
</dbReference>
<feature type="binding site" evidence="8">
    <location>
        <begin position="201"/>
        <end position="204"/>
    </location>
    <ligand>
        <name>ATP</name>
        <dbReference type="ChEBI" id="CHEBI:30616"/>
    </ligand>
</feature>
<comment type="catalytic activity">
    <reaction evidence="8">
        <text>N(1)-(5-phospho-beta-D-ribosyl)glycinamide + formate + ATP = N(2)-formyl-N(1)-(5-phospho-beta-D-ribosyl)glycinamide + ADP + phosphate + H(+)</text>
        <dbReference type="Rhea" id="RHEA:24829"/>
        <dbReference type="ChEBI" id="CHEBI:15378"/>
        <dbReference type="ChEBI" id="CHEBI:15740"/>
        <dbReference type="ChEBI" id="CHEBI:30616"/>
        <dbReference type="ChEBI" id="CHEBI:43474"/>
        <dbReference type="ChEBI" id="CHEBI:143788"/>
        <dbReference type="ChEBI" id="CHEBI:147286"/>
        <dbReference type="ChEBI" id="CHEBI:456216"/>
        <dbReference type="EC" id="6.3.1.21"/>
    </reaction>
</comment>
<dbReference type="PANTHER" id="PTHR43055">
    <property type="entry name" value="FORMATE-DEPENDENT PHOSPHORIBOSYLGLYCINAMIDE FORMYLTRANSFERASE"/>
    <property type="match status" value="1"/>
</dbReference>
<evidence type="ECO:0000256" key="4">
    <source>
        <dbReference type="ARBA" id="ARBA00022741"/>
    </source>
</evidence>
<evidence type="ECO:0000256" key="6">
    <source>
        <dbReference type="ARBA" id="ARBA00022840"/>
    </source>
</evidence>
<feature type="binding site" evidence="8">
    <location>
        <position position="273"/>
    </location>
    <ligand>
        <name>Mg(2+)</name>
        <dbReference type="ChEBI" id="CHEBI:18420"/>
    </ligand>
</feature>
<evidence type="ECO:0000313" key="11">
    <source>
        <dbReference type="Proteomes" id="UP000199371"/>
    </source>
</evidence>
<dbReference type="Pfam" id="PF21244">
    <property type="entry name" value="PurT_C"/>
    <property type="match status" value="1"/>
</dbReference>
<keyword evidence="4 8" id="KW-0547">Nucleotide-binding</keyword>
<evidence type="ECO:0000256" key="1">
    <source>
        <dbReference type="ARBA" id="ARBA00011738"/>
    </source>
</evidence>
<feature type="domain" description="ATP-grasp" evidence="9">
    <location>
        <begin position="125"/>
        <end position="314"/>
    </location>
</feature>
<dbReference type="NCBIfam" id="TIGR01142">
    <property type="entry name" value="purT"/>
    <property type="match status" value="1"/>
</dbReference>
<dbReference type="Gene3D" id="3.40.50.20">
    <property type="match status" value="1"/>
</dbReference>
<evidence type="ECO:0000259" key="9">
    <source>
        <dbReference type="PROSITE" id="PS50975"/>
    </source>
</evidence>
<reference evidence="11" key="1">
    <citation type="submission" date="2016-10" db="EMBL/GenBank/DDBJ databases">
        <authorList>
            <person name="Varghese N."/>
            <person name="Submissions S."/>
        </authorList>
    </citation>
    <scope>NUCLEOTIDE SEQUENCE [LARGE SCALE GENOMIC DNA]</scope>
    <source>
        <strain evidence="11">DSM 17616</strain>
    </source>
</reference>
<dbReference type="GO" id="GO:0005829">
    <property type="term" value="C:cytosol"/>
    <property type="evidence" value="ECO:0007669"/>
    <property type="project" value="TreeGrafter"/>
</dbReference>
<feature type="binding site" evidence="8">
    <location>
        <position position="362"/>
    </location>
    <ligand>
        <name>N(1)-(5-phospho-beta-D-ribosyl)glycinamide</name>
        <dbReference type="ChEBI" id="CHEBI:143788"/>
    </ligand>
</feature>
<dbReference type="GO" id="GO:0005524">
    <property type="term" value="F:ATP binding"/>
    <property type="evidence" value="ECO:0007669"/>
    <property type="project" value="UniProtKB-UniRule"/>
</dbReference>
<proteinExistence type="inferred from homology"/>
<dbReference type="PANTHER" id="PTHR43055:SF1">
    <property type="entry name" value="FORMATE-DEPENDENT PHOSPHORIBOSYLGLYCINAMIDE FORMYLTRANSFERASE"/>
    <property type="match status" value="1"/>
</dbReference>
<comment type="subunit">
    <text evidence="1 8">Homodimer.</text>
</comment>
<dbReference type="EMBL" id="FNXF01000006">
    <property type="protein sequence ID" value="SEH88123.1"/>
    <property type="molecule type" value="Genomic_DNA"/>
</dbReference>
<feature type="binding site" evidence="8">
    <location>
        <position position="292"/>
    </location>
    <ligand>
        <name>N(1)-(5-phospho-beta-D-ribosyl)glycinamide</name>
        <dbReference type="ChEBI" id="CHEBI:143788"/>
    </ligand>
</feature>
<feature type="binding site" evidence="8">
    <location>
        <position position="285"/>
    </location>
    <ligand>
        <name>Mg(2+)</name>
        <dbReference type="ChEBI" id="CHEBI:18420"/>
    </ligand>
</feature>
<feature type="binding site" evidence="8">
    <location>
        <begin position="166"/>
        <end position="171"/>
    </location>
    <ligand>
        <name>ATP</name>
        <dbReference type="ChEBI" id="CHEBI:30616"/>
    </ligand>
</feature>
<dbReference type="SUPFAM" id="SSF56059">
    <property type="entry name" value="Glutathione synthetase ATP-binding domain-like"/>
    <property type="match status" value="1"/>
</dbReference>
<protein>
    <recommendedName>
        <fullName evidence="8">Formate-dependent phosphoribosylglycinamide formyltransferase</fullName>
        <ecNumber evidence="8">6.3.1.21</ecNumber>
    </recommendedName>
    <alternativeName>
        <fullName evidence="8">5'-phosphoribosylglycinamide transformylase 2</fullName>
    </alternativeName>
    <alternativeName>
        <fullName evidence="8">Formate-dependent GAR transformylase</fullName>
    </alternativeName>
    <alternativeName>
        <fullName evidence="8">GAR transformylase 2</fullName>
        <shortName evidence="8">GART 2</shortName>
    </alternativeName>
    <alternativeName>
        <fullName evidence="8">Non-folate glycinamide ribonucleotide transformylase</fullName>
    </alternativeName>
    <alternativeName>
        <fullName evidence="8">Phosphoribosylglycinamide formyltransferase 2</fullName>
    </alternativeName>
</protein>
<dbReference type="AlphaFoldDB" id="A0A1H6LI71"/>
<dbReference type="InterPro" id="IPR013815">
    <property type="entry name" value="ATP_grasp_subdomain_1"/>
</dbReference>
<dbReference type="InterPro" id="IPR011761">
    <property type="entry name" value="ATP-grasp"/>
</dbReference>
<evidence type="ECO:0000256" key="3">
    <source>
        <dbReference type="ARBA" id="ARBA00022723"/>
    </source>
</evidence>
<dbReference type="FunFam" id="3.30.1490.20:FF:000013">
    <property type="entry name" value="Formate-dependent phosphoribosylglycinamide formyltransferase"/>
    <property type="match status" value="1"/>
</dbReference>
<keyword evidence="2 8" id="KW-0436">Ligase</keyword>
<sequence>MTIPHNIQHIGTPGTANSTKVLLLGAGELGKELCIELKRYGCEVIAVDRYSNAPAMQVADKAVVMSMLDNAALRQLVISEKPALIVPELEAIATSVLIELEDCGFNVVPSAKAVNLTMNREGIRRLAAEELKLATSPFQFASDKDSFVAAVNAIGYPCVVKPIMSSSGKGQSVLRSEADLDAAWLYAQEGGRAGKGRVIVEGFIDFDYEITLLTVNSVSGIQYCAPIGHRQEKGDYRESWQPQAMSDKAFETAKSYAKAVVEALGGRGLFGVELFIKGDTVWFSEVSPRPHDTGMVTLISQQLSEFALHARAILGLPIPHIKQYGPAASAVLLVPGNSADIQYHGLTEALAEPDTELRIFAKPEVQGERRMGVALALSDTVEAATQKALNVISKLSVTLK</sequence>